<protein>
    <submittedName>
        <fullName evidence="1">Uncharacterized protein</fullName>
    </submittedName>
</protein>
<accession>A0ABZ2XXE9</accession>
<name>A0ABZ2XXE9_9RHOB</name>
<organism evidence="1 2">
    <name type="scientific">Aliisedimentitalea scapharcae</name>
    <dbReference type="NCBI Taxonomy" id="1524259"/>
    <lineage>
        <taxon>Bacteria</taxon>
        <taxon>Pseudomonadati</taxon>
        <taxon>Pseudomonadota</taxon>
        <taxon>Alphaproteobacteria</taxon>
        <taxon>Rhodobacterales</taxon>
        <taxon>Roseobacteraceae</taxon>
        <taxon>Aliisedimentitalea</taxon>
    </lineage>
</organism>
<reference evidence="1 2" key="1">
    <citation type="submission" date="2023-04" db="EMBL/GenBank/DDBJ databases">
        <title>Complete genome sequence of Alisedimentitalea scapharcae.</title>
        <authorList>
            <person name="Rong J.-C."/>
            <person name="Yi M.-L."/>
            <person name="Zhao Q."/>
        </authorList>
    </citation>
    <scope>NUCLEOTIDE SEQUENCE [LARGE SCALE GENOMIC DNA]</scope>
    <source>
        <strain evidence="1 2">KCTC 42119</strain>
    </source>
</reference>
<sequence>MATTITSAASDSNLPLAARDTKVGYREMFKTLQSPLSAHSSH</sequence>
<dbReference type="EMBL" id="CP123584">
    <property type="protein sequence ID" value="WZK90784.1"/>
    <property type="molecule type" value="Genomic_DNA"/>
</dbReference>
<dbReference type="Proteomes" id="UP001623232">
    <property type="component" value="Chromosome"/>
</dbReference>
<evidence type="ECO:0000313" key="2">
    <source>
        <dbReference type="Proteomes" id="UP001623232"/>
    </source>
</evidence>
<keyword evidence="2" id="KW-1185">Reference proteome</keyword>
<evidence type="ECO:0000313" key="1">
    <source>
        <dbReference type="EMBL" id="WZK90784.1"/>
    </source>
</evidence>
<dbReference type="RefSeq" id="WP_406649849.1">
    <property type="nucleotide sequence ID" value="NZ_CP123584.1"/>
</dbReference>
<proteinExistence type="predicted"/>
<gene>
    <name evidence="1" type="ORF">QEZ52_09615</name>
</gene>